<dbReference type="AlphaFoldDB" id="A0AA97GUF2"/>
<dbReference type="EMBL" id="CP128986">
    <property type="protein sequence ID" value="WOC12611.1"/>
    <property type="molecule type" value="Genomic_DNA"/>
</dbReference>
<name>A0AA97GUF2_9ACTN</name>
<organism evidence="1">
    <name type="scientific">Gordonia sp. MP11Mi</name>
    <dbReference type="NCBI Taxonomy" id="3022769"/>
    <lineage>
        <taxon>Bacteria</taxon>
        <taxon>Bacillati</taxon>
        <taxon>Actinomycetota</taxon>
        <taxon>Actinomycetes</taxon>
        <taxon>Mycobacteriales</taxon>
        <taxon>Gordoniaceae</taxon>
        <taxon>Gordonia</taxon>
    </lineage>
</organism>
<dbReference type="RefSeq" id="WP_420041830.1">
    <property type="nucleotide sequence ID" value="NZ_CP128986.1"/>
</dbReference>
<proteinExistence type="predicted"/>
<accession>A0AA97GUF2</accession>
<protein>
    <submittedName>
        <fullName evidence="1">Uncharacterized protein</fullName>
    </submittedName>
</protein>
<gene>
    <name evidence="1" type="ORF">MP11Mi_17010</name>
</gene>
<evidence type="ECO:0000313" key="1">
    <source>
        <dbReference type="EMBL" id="WOC12611.1"/>
    </source>
</evidence>
<reference evidence="1" key="1">
    <citation type="submission" date="2023-06" db="EMBL/GenBank/DDBJ databases">
        <title>Gordonia sp. nov. and Pseudochrobactrum sp. nov., two species isolated from the burying beetle Nicrophorus vespilloides.</title>
        <authorList>
            <person name="Poehlein A."/>
            <person name="Guzman J."/>
            <person name="Daniel R."/>
            <person name="Vilcinskas A."/>
        </authorList>
    </citation>
    <scope>NUCLEOTIDE SEQUENCE</scope>
    <source>
        <strain evidence="1">MP11Mi</strain>
    </source>
</reference>
<sequence>MDATANHYRARVASLSRSRAADDPELVGARRDLKAARLAEHVAKVVAAAPPLTYEQRARISVLLVADRPQAAHADLGLPDPTEQIGGEV</sequence>